<reference evidence="1 2" key="1">
    <citation type="submission" date="2016-12" db="EMBL/GenBank/DDBJ databases">
        <title>Draft genome sequence of Fusarium oxysporum causing rot on Narcissus.</title>
        <authorList>
            <person name="Armitage A.D."/>
            <person name="Taylor A."/>
            <person name="Clarkson J.P."/>
            <person name="Harrison R.J."/>
            <person name="Jackson A.C."/>
        </authorList>
    </citation>
    <scope>NUCLEOTIDE SEQUENCE [LARGE SCALE GENOMIC DNA]</scope>
    <source>
        <strain evidence="1 2">N139</strain>
    </source>
</reference>
<evidence type="ECO:0000313" key="2">
    <source>
        <dbReference type="Proteomes" id="UP000290540"/>
    </source>
</evidence>
<proteinExistence type="predicted"/>
<sequence>MTYSGNCIIAKDGTWSPKCTTAYVESALGSQCRNLGGTLSNLNHQTTLTQIDYLCTCVHGNTDNFIYDDGIFTANAVVGDKC</sequence>
<evidence type="ECO:0000313" key="1">
    <source>
        <dbReference type="EMBL" id="RYC76732.1"/>
    </source>
</evidence>
<evidence type="ECO:0008006" key="3">
    <source>
        <dbReference type="Google" id="ProtNLM"/>
    </source>
</evidence>
<dbReference type="AlphaFoldDB" id="A0A4Q2US29"/>
<name>A0A4Q2US29_FUSOX</name>
<accession>A0A4Q2US29</accession>
<comment type="caution">
    <text evidence="1">The sequence shown here is derived from an EMBL/GenBank/DDBJ whole genome shotgun (WGS) entry which is preliminary data.</text>
</comment>
<protein>
    <recommendedName>
        <fullName evidence="3">Cyanovirin-N domain-containing protein</fullName>
    </recommendedName>
</protein>
<organism evidence="1 2">
    <name type="scientific">Fusarium oxysporum f. sp. narcissi</name>
    <dbReference type="NCBI Taxonomy" id="451672"/>
    <lineage>
        <taxon>Eukaryota</taxon>
        <taxon>Fungi</taxon>
        <taxon>Dikarya</taxon>
        <taxon>Ascomycota</taxon>
        <taxon>Pezizomycotina</taxon>
        <taxon>Sordariomycetes</taxon>
        <taxon>Hypocreomycetidae</taxon>
        <taxon>Hypocreales</taxon>
        <taxon>Nectriaceae</taxon>
        <taxon>Fusarium</taxon>
        <taxon>Fusarium oxysporum species complex</taxon>
    </lineage>
</organism>
<dbReference type="Proteomes" id="UP000290540">
    <property type="component" value="Unassembled WGS sequence"/>
</dbReference>
<dbReference type="EMBL" id="MQTW01003783">
    <property type="protein sequence ID" value="RYC76732.1"/>
    <property type="molecule type" value="Genomic_DNA"/>
</dbReference>
<gene>
    <name evidence="1" type="ORF">BFJ63_vAg20391</name>
</gene>